<feature type="signal peptide" evidence="1">
    <location>
        <begin position="1"/>
        <end position="20"/>
    </location>
</feature>
<dbReference type="RefSeq" id="WP_119014501.1">
    <property type="nucleotide sequence ID" value="NZ_QXNC01000039.1"/>
</dbReference>
<dbReference type="AlphaFoldDB" id="A0A4R2N7U8"/>
<keyword evidence="3" id="KW-1185">Reference proteome</keyword>
<organism evidence="2 3">
    <name type="scientific">Simplicispira metamorpha</name>
    <dbReference type="NCBI Taxonomy" id="80881"/>
    <lineage>
        <taxon>Bacteria</taxon>
        <taxon>Pseudomonadati</taxon>
        <taxon>Pseudomonadota</taxon>
        <taxon>Betaproteobacteria</taxon>
        <taxon>Burkholderiales</taxon>
        <taxon>Comamonadaceae</taxon>
        <taxon>Simplicispira</taxon>
    </lineage>
</organism>
<evidence type="ECO:0000256" key="1">
    <source>
        <dbReference type="SAM" id="SignalP"/>
    </source>
</evidence>
<protein>
    <recommendedName>
        <fullName evidence="4">Lipoprotein</fullName>
    </recommendedName>
</protein>
<comment type="caution">
    <text evidence="2">The sequence shown here is derived from an EMBL/GenBank/DDBJ whole genome shotgun (WGS) entry which is preliminary data.</text>
</comment>
<dbReference type="EMBL" id="SLXH01000015">
    <property type="protein sequence ID" value="TCP16935.1"/>
    <property type="molecule type" value="Genomic_DNA"/>
</dbReference>
<evidence type="ECO:0000313" key="3">
    <source>
        <dbReference type="Proteomes" id="UP000295182"/>
    </source>
</evidence>
<feature type="chain" id="PRO_5020276279" description="Lipoprotein" evidence="1">
    <location>
        <begin position="21"/>
        <end position="97"/>
    </location>
</feature>
<sequence>MKIAILLIAACALLAGCATKKHVEIQRVAVPVPVECKEPVPARPVMPTESLGGAATTLDQFAQAAMAEIERREGYEGELRTALMACTTPATDAIGRH</sequence>
<gene>
    <name evidence="2" type="ORF">EV674_11574</name>
</gene>
<dbReference type="PROSITE" id="PS51257">
    <property type="entry name" value="PROKAR_LIPOPROTEIN"/>
    <property type="match status" value="1"/>
</dbReference>
<name>A0A4R2N7U8_9BURK</name>
<dbReference type="OrthoDB" id="8859595at2"/>
<accession>A0A4R2N7U8</accession>
<dbReference type="Proteomes" id="UP000295182">
    <property type="component" value="Unassembled WGS sequence"/>
</dbReference>
<evidence type="ECO:0008006" key="4">
    <source>
        <dbReference type="Google" id="ProtNLM"/>
    </source>
</evidence>
<reference evidence="2 3" key="1">
    <citation type="submission" date="2019-03" db="EMBL/GenBank/DDBJ databases">
        <title>Genomic Encyclopedia of Type Strains, Phase IV (KMG-IV): sequencing the most valuable type-strain genomes for metagenomic binning, comparative biology and taxonomic classification.</title>
        <authorList>
            <person name="Goeker M."/>
        </authorList>
    </citation>
    <scope>NUCLEOTIDE SEQUENCE [LARGE SCALE GENOMIC DNA]</scope>
    <source>
        <strain evidence="2 3">DSM 1837</strain>
    </source>
</reference>
<keyword evidence="1" id="KW-0732">Signal</keyword>
<proteinExistence type="predicted"/>
<evidence type="ECO:0000313" key="2">
    <source>
        <dbReference type="EMBL" id="TCP16935.1"/>
    </source>
</evidence>